<dbReference type="AlphaFoldDB" id="A0A017TBT0"/>
<dbReference type="Proteomes" id="UP000019678">
    <property type="component" value="Unassembled WGS sequence"/>
</dbReference>
<evidence type="ECO:0008006" key="4">
    <source>
        <dbReference type="Google" id="ProtNLM"/>
    </source>
</evidence>
<evidence type="ECO:0000313" key="2">
    <source>
        <dbReference type="EMBL" id="EYF06748.1"/>
    </source>
</evidence>
<reference evidence="2 3" key="1">
    <citation type="submission" date="2013-05" db="EMBL/GenBank/DDBJ databases">
        <title>Genome assembly of Chondromyces apiculatus DSM 436.</title>
        <authorList>
            <person name="Sharma G."/>
            <person name="Khatri I."/>
            <person name="Kaur C."/>
            <person name="Mayilraj S."/>
            <person name="Subramanian S."/>
        </authorList>
    </citation>
    <scope>NUCLEOTIDE SEQUENCE [LARGE SCALE GENOMIC DNA]</scope>
    <source>
        <strain evidence="2 3">DSM 436</strain>
    </source>
</reference>
<feature type="signal peptide" evidence="1">
    <location>
        <begin position="1"/>
        <end position="27"/>
    </location>
</feature>
<comment type="caution">
    <text evidence="2">The sequence shown here is derived from an EMBL/GenBank/DDBJ whole genome shotgun (WGS) entry which is preliminary data.</text>
</comment>
<accession>A0A017TBT0</accession>
<proteinExistence type="predicted"/>
<dbReference type="PANTHER" id="PTHR39441:SF1">
    <property type="entry name" value="DUF2252 DOMAIN-CONTAINING PROTEIN"/>
    <property type="match status" value="1"/>
</dbReference>
<feature type="chain" id="PRO_5001500158" description="DUF2252 domain-containing protein" evidence="1">
    <location>
        <begin position="28"/>
        <end position="483"/>
    </location>
</feature>
<dbReference type="EMBL" id="ASRX01000014">
    <property type="protein sequence ID" value="EYF06748.1"/>
    <property type="molecule type" value="Genomic_DNA"/>
</dbReference>
<protein>
    <recommendedName>
        <fullName evidence="4">DUF2252 domain-containing protein</fullName>
    </recommendedName>
</protein>
<evidence type="ECO:0000313" key="3">
    <source>
        <dbReference type="Proteomes" id="UP000019678"/>
    </source>
</evidence>
<sequence length="483" mass="51680">MARDLLARLASLVALVALAPLAPLAFLAPLAGCVAEDATADAPVPALSQALTAHVRTDAVVDAIEAANAGLDPALRAEKFAAMQASPFAFFRGSNHLYWQDLGVLPALQTYGGRTGTRTWLSGDMHVDNMGSFDDSQGTVVYALNDVDQAILGDYQLDVWRLAVSIALVARANGGFSGADQAEALDAFSEAYLDAMADFAGSDDERTHALTKSNAHGKLDEFLDEVTDDNSRKSMLDAWTVKRSGKRVLAVDTHPDLTAVSAAVDADLRAAMPAYRATLTSVGVASASFYQVKSVARRLHAGLGSLGVDRFYVLIEGASASQDDDRILDVKAQPRPAAYDHTNPADVSATEATSANDHARRVVLAHQALGARVDPLLGWMGLADGQRYSVRERSPWKDTFPTEDLTSLTRLTKLAEQWGEVLAAHHARADRDWNAAVQPHAVDDTIDALTDGDHAGFRALVRAVALPYADQVALDHQSFLDAW</sequence>
<dbReference type="PANTHER" id="PTHR39441">
    <property type="entry name" value="DUF2252 DOMAIN-CONTAINING PROTEIN"/>
    <property type="match status" value="1"/>
</dbReference>
<dbReference type="Pfam" id="PF10009">
    <property type="entry name" value="DUF2252"/>
    <property type="match status" value="1"/>
</dbReference>
<keyword evidence="3" id="KW-1185">Reference proteome</keyword>
<dbReference type="InterPro" id="IPR018721">
    <property type="entry name" value="DUF2252"/>
</dbReference>
<dbReference type="eggNOG" id="COG4320">
    <property type="taxonomic scope" value="Bacteria"/>
</dbReference>
<name>A0A017TBT0_9BACT</name>
<evidence type="ECO:0000256" key="1">
    <source>
        <dbReference type="SAM" id="SignalP"/>
    </source>
</evidence>
<keyword evidence="1" id="KW-0732">Signal</keyword>
<gene>
    <name evidence="2" type="ORF">CAP_1445</name>
</gene>
<dbReference type="STRING" id="1192034.CAP_1445"/>
<organism evidence="2 3">
    <name type="scientific">Chondromyces apiculatus DSM 436</name>
    <dbReference type="NCBI Taxonomy" id="1192034"/>
    <lineage>
        <taxon>Bacteria</taxon>
        <taxon>Pseudomonadati</taxon>
        <taxon>Myxococcota</taxon>
        <taxon>Polyangia</taxon>
        <taxon>Polyangiales</taxon>
        <taxon>Polyangiaceae</taxon>
        <taxon>Chondromyces</taxon>
    </lineage>
</organism>